<comment type="subcellular location">
    <subcellularLocation>
        <location evidence="1">Secreted</location>
    </subcellularLocation>
</comment>
<dbReference type="PROSITE" id="PS50092">
    <property type="entry name" value="TSP1"/>
    <property type="match status" value="4"/>
</dbReference>
<keyword evidence="2" id="KW-0964">Secreted</keyword>
<dbReference type="Proteomes" id="UP000007875">
    <property type="component" value="Unassembled WGS sequence"/>
</dbReference>
<dbReference type="InterPro" id="IPR052065">
    <property type="entry name" value="Compl_asym_regulator"/>
</dbReference>
<protein>
    <recommendedName>
        <fullName evidence="7">ShKT domain-containing protein</fullName>
    </recommendedName>
</protein>
<evidence type="ECO:0000256" key="6">
    <source>
        <dbReference type="PIRSR" id="PIRSR613273-3"/>
    </source>
</evidence>
<keyword evidence="3" id="KW-0732">Signal</keyword>
<keyword evidence="9" id="KW-1185">Reference proteome</keyword>
<dbReference type="AlphaFoldDB" id="H2ZIH2"/>
<feature type="disulfide bond" evidence="6">
    <location>
        <begin position="132"/>
        <end position="168"/>
    </location>
</feature>
<dbReference type="HOGENOM" id="CLU_755529_0_0_1"/>
<sequence>NDVICPSWAGYGSWSSCSRTCGGGTRTRSRGCSNGNVGQDGCPTSGATQSQLCNTQACQSAQPTWSDFGSWSGCSTTCGVGSRSRTRVCIGGSIGVVGCEAGGESATQSCNTGIRCPTWTRWSDWGECSLTCGGGTQTSTRTCNTFGQAGATCVGRASRSQICNQQTCPSWSAYGSWSICSSTCGGGSRSRSRTCNNGQIGNIGCSPASAASQSMVCNTNSCPQWTAWVAGDATSTQSCNTGACSTSPCSNKVNLAALAECRSYATLGYCISYSVYMLQNCAYSCCLIEQQTNSCLNLQDYLGFGLCASYRHLCTEALIQLNCPYTCRCT</sequence>
<dbReference type="Ensembl" id="ENSCSAVT00000017579.1">
    <property type="protein sequence ID" value="ENSCSAVP00000017388.1"/>
    <property type="gene ID" value="ENSCSAVG00000010239.1"/>
</dbReference>
<dbReference type="GeneTree" id="ENSGT00940000162823"/>
<organism evidence="8 9">
    <name type="scientific">Ciona savignyi</name>
    <name type="common">Pacific transparent sea squirt</name>
    <dbReference type="NCBI Taxonomy" id="51511"/>
    <lineage>
        <taxon>Eukaryota</taxon>
        <taxon>Metazoa</taxon>
        <taxon>Chordata</taxon>
        <taxon>Tunicata</taxon>
        <taxon>Ascidiacea</taxon>
        <taxon>Phlebobranchia</taxon>
        <taxon>Cionidae</taxon>
        <taxon>Ciona</taxon>
    </lineage>
</organism>
<evidence type="ECO:0000259" key="7">
    <source>
        <dbReference type="SMART" id="SM00254"/>
    </source>
</evidence>
<dbReference type="PRINTS" id="PR01857">
    <property type="entry name" value="ADAMTSFAMILY"/>
</dbReference>
<dbReference type="Pfam" id="PF00090">
    <property type="entry name" value="TSP_1"/>
    <property type="match status" value="3"/>
</dbReference>
<dbReference type="InterPro" id="IPR000884">
    <property type="entry name" value="TSP1_rpt"/>
</dbReference>
<dbReference type="PANTHER" id="PTHR22906:SF43">
    <property type="entry name" value="PROPERDIN"/>
    <property type="match status" value="1"/>
</dbReference>
<dbReference type="GO" id="GO:0005576">
    <property type="term" value="C:extracellular region"/>
    <property type="evidence" value="ECO:0007669"/>
    <property type="project" value="UniProtKB-SubCell"/>
</dbReference>
<dbReference type="SMART" id="SM00254">
    <property type="entry name" value="ShKT"/>
    <property type="match status" value="2"/>
</dbReference>
<evidence type="ECO:0000256" key="3">
    <source>
        <dbReference type="ARBA" id="ARBA00022729"/>
    </source>
</evidence>
<dbReference type="InterPro" id="IPR003582">
    <property type="entry name" value="ShKT_dom"/>
</dbReference>
<dbReference type="GO" id="GO:0030198">
    <property type="term" value="P:extracellular matrix organization"/>
    <property type="evidence" value="ECO:0007669"/>
    <property type="project" value="InterPro"/>
</dbReference>
<dbReference type="PANTHER" id="PTHR22906">
    <property type="entry name" value="PROPERDIN"/>
    <property type="match status" value="1"/>
</dbReference>
<dbReference type="SMART" id="SM00209">
    <property type="entry name" value="TSP1"/>
    <property type="match status" value="4"/>
</dbReference>
<dbReference type="Gene3D" id="2.20.100.10">
    <property type="entry name" value="Thrombospondin type-1 (TSP1) repeat"/>
    <property type="match status" value="4"/>
</dbReference>
<dbReference type="InterPro" id="IPR013273">
    <property type="entry name" value="ADAMTS/ADAMTS-like"/>
</dbReference>
<dbReference type="InterPro" id="IPR036383">
    <property type="entry name" value="TSP1_rpt_sf"/>
</dbReference>
<dbReference type="SUPFAM" id="SSF82895">
    <property type="entry name" value="TSP-1 type 1 repeat"/>
    <property type="match status" value="4"/>
</dbReference>
<accession>H2ZIH2</accession>
<keyword evidence="5 6" id="KW-1015">Disulfide bond</keyword>
<reference evidence="8" key="2">
    <citation type="submission" date="2025-08" db="UniProtKB">
        <authorList>
            <consortium name="Ensembl"/>
        </authorList>
    </citation>
    <scope>IDENTIFICATION</scope>
</reference>
<keyword evidence="4" id="KW-0677">Repeat</keyword>
<feature type="domain" description="ShKT" evidence="7">
    <location>
        <begin position="294"/>
        <end position="330"/>
    </location>
</feature>
<evidence type="ECO:0000256" key="1">
    <source>
        <dbReference type="ARBA" id="ARBA00004613"/>
    </source>
</evidence>
<feature type="domain" description="ShKT" evidence="7">
    <location>
        <begin position="248"/>
        <end position="287"/>
    </location>
</feature>
<evidence type="ECO:0000313" key="8">
    <source>
        <dbReference type="Ensembl" id="ENSCSAVP00000017388.1"/>
    </source>
</evidence>
<evidence type="ECO:0000256" key="5">
    <source>
        <dbReference type="ARBA" id="ARBA00023157"/>
    </source>
</evidence>
<reference evidence="9" key="1">
    <citation type="submission" date="2003-08" db="EMBL/GenBank/DDBJ databases">
        <authorList>
            <person name="Birren B."/>
            <person name="Nusbaum C."/>
            <person name="Abebe A."/>
            <person name="Abouelleil A."/>
            <person name="Adekoya E."/>
            <person name="Ait-zahra M."/>
            <person name="Allen N."/>
            <person name="Allen T."/>
            <person name="An P."/>
            <person name="Anderson M."/>
            <person name="Anderson S."/>
            <person name="Arachchi H."/>
            <person name="Armbruster J."/>
            <person name="Bachantsang P."/>
            <person name="Baldwin J."/>
            <person name="Barry A."/>
            <person name="Bayul T."/>
            <person name="Blitshsteyn B."/>
            <person name="Bloom T."/>
            <person name="Blye J."/>
            <person name="Boguslavskiy L."/>
            <person name="Borowsky M."/>
            <person name="Boukhgalter B."/>
            <person name="Brunache A."/>
            <person name="Butler J."/>
            <person name="Calixte N."/>
            <person name="Calvo S."/>
            <person name="Camarata J."/>
            <person name="Campo K."/>
            <person name="Chang J."/>
            <person name="Cheshatsang Y."/>
            <person name="Citroen M."/>
            <person name="Collymore A."/>
            <person name="Considine T."/>
            <person name="Cook A."/>
            <person name="Cooke P."/>
            <person name="Corum B."/>
            <person name="Cuomo C."/>
            <person name="David R."/>
            <person name="Dawoe T."/>
            <person name="Degray S."/>
            <person name="Dodge S."/>
            <person name="Dooley K."/>
            <person name="Dorje P."/>
            <person name="Dorjee K."/>
            <person name="Dorris L."/>
            <person name="Duffey N."/>
            <person name="Dupes A."/>
            <person name="Elkins T."/>
            <person name="Engels R."/>
            <person name="Erickson J."/>
            <person name="Farina A."/>
            <person name="Faro S."/>
            <person name="Ferreira P."/>
            <person name="Fischer H."/>
            <person name="Fitzgerald M."/>
            <person name="Foley K."/>
            <person name="Gage D."/>
            <person name="Galagan J."/>
            <person name="Gearin G."/>
            <person name="Gnerre S."/>
            <person name="Gnirke A."/>
            <person name="Goyette A."/>
            <person name="Graham J."/>
            <person name="Grandbois E."/>
            <person name="Gyaltsen K."/>
            <person name="Hafez N."/>
            <person name="Hagopian D."/>
            <person name="Hagos B."/>
            <person name="Hall J."/>
            <person name="Hatcher B."/>
            <person name="Heller A."/>
            <person name="Higgins H."/>
            <person name="Honan T."/>
            <person name="Horn A."/>
            <person name="Houde N."/>
            <person name="Hughes L."/>
            <person name="Hulme W."/>
            <person name="Husby E."/>
            <person name="Iliev I."/>
            <person name="Jaffe D."/>
            <person name="Jones C."/>
            <person name="Kamal M."/>
            <person name="Kamat A."/>
            <person name="Kamvysselis M."/>
            <person name="Karlsson E."/>
            <person name="Kells C."/>
            <person name="Kieu A."/>
            <person name="Kisner P."/>
            <person name="Kodira C."/>
            <person name="Kulbokas E."/>
            <person name="Labutti K."/>
            <person name="Lama D."/>
            <person name="Landers T."/>
            <person name="Leger J."/>
            <person name="Levine S."/>
            <person name="Lewis D."/>
            <person name="Lewis T."/>
            <person name="Lindblad-toh K."/>
            <person name="Liu X."/>
            <person name="Lokyitsang T."/>
            <person name="Lokyitsang Y."/>
            <person name="Lucien O."/>
            <person name="Lui A."/>
            <person name="Ma L.J."/>
            <person name="Mabbitt R."/>
            <person name="Macdonald J."/>
            <person name="Maclean C."/>
            <person name="Major J."/>
            <person name="Manning J."/>
            <person name="Marabella R."/>
            <person name="Maru K."/>
            <person name="Matthews C."/>
            <person name="Mauceli E."/>
            <person name="Mccarthy M."/>
            <person name="Mcdonough S."/>
            <person name="Mcghee T."/>
            <person name="Meldrim J."/>
            <person name="Meneus L."/>
            <person name="Mesirov J."/>
            <person name="Mihalev A."/>
            <person name="Mihova T."/>
            <person name="Mikkelsen T."/>
            <person name="Mlenga V."/>
            <person name="Moru K."/>
            <person name="Mozes J."/>
            <person name="Mulrain L."/>
            <person name="Munson G."/>
            <person name="Naylor J."/>
            <person name="Newes C."/>
            <person name="Nguyen C."/>
            <person name="Nguyen N."/>
            <person name="Nguyen T."/>
            <person name="Nicol R."/>
            <person name="Nielsen C."/>
            <person name="Nizzari M."/>
            <person name="Norbu C."/>
            <person name="Norbu N."/>
            <person name="O'donnell P."/>
            <person name="Okoawo O."/>
            <person name="O'leary S."/>
            <person name="Omotosho B."/>
            <person name="O'neill K."/>
            <person name="Osman S."/>
            <person name="Parker S."/>
            <person name="Perrin D."/>
            <person name="Phunkhang P."/>
            <person name="Piqani B."/>
            <person name="Purcell S."/>
            <person name="Rachupka T."/>
            <person name="Ramasamy U."/>
            <person name="Rameau R."/>
            <person name="Ray V."/>
            <person name="Raymond C."/>
            <person name="Retta R."/>
            <person name="Richardson S."/>
            <person name="Rise C."/>
            <person name="Rodriguez J."/>
            <person name="Rogers J."/>
            <person name="Rogov P."/>
            <person name="Rutman M."/>
            <person name="Schupbach R."/>
            <person name="Seaman C."/>
            <person name="Settipalli S."/>
            <person name="Sharpe T."/>
            <person name="Sheridan J."/>
            <person name="Sherpa N."/>
            <person name="Shi J."/>
            <person name="Smirnov S."/>
            <person name="Smith C."/>
            <person name="Sougnez C."/>
            <person name="Spencer B."/>
            <person name="Stalker J."/>
            <person name="Stange-thomann N."/>
            <person name="Stavropoulos S."/>
            <person name="Stetson K."/>
            <person name="Stone C."/>
            <person name="Stone S."/>
            <person name="Stubbs M."/>
            <person name="Talamas J."/>
            <person name="Tchuinga P."/>
            <person name="Tenzing P."/>
            <person name="Tesfaye S."/>
            <person name="Theodore J."/>
            <person name="Thoulutsang Y."/>
            <person name="Topham K."/>
            <person name="Towey S."/>
            <person name="Tsamla T."/>
            <person name="Tsomo N."/>
            <person name="Vallee D."/>
            <person name="Vassiliev H."/>
            <person name="Venkataraman V."/>
            <person name="Vinson J."/>
            <person name="Vo A."/>
            <person name="Wade C."/>
            <person name="Wang S."/>
            <person name="Wangchuk T."/>
            <person name="Wangdi T."/>
            <person name="Whittaker C."/>
            <person name="Wilkinson J."/>
            <person name="Wu Y."/>
            <person name="Wyman D."/>
            <person name="Yadav S."/>
            <person name="Yang S."/>
            <person name="Yang X."/>
            <person name="Yeager S."/>
            <person name="Yee E."/>
            <person name="Young G."/>
            <person name="Zainoun J."/>
            <person name="Zembeck L."/>
            <person name="Zimmer A."/>
            <person name="Zody M."/>
            <person name="Lander E."/>
        </authorList>
    </citation>
    <scope>NUCLEOTIDE SEQUENCE [LARGE SCALE GENOMIC DNA]</scope>
</reference>
<reference evidence="8" key="3">
    <citation type="submission" date="2025-09" db="UniProtKB">
        <authorList>
            <consortium name="Ensembl"/>
        </authorList>
    </citation>
    <scope>IDENTIFICATION</scope>
</reference>
<feature type="disulfide bond" evidence="6">
    <location>
        <begin position="128"/>
        <end position="163"/>
    </location>
</feature>
<feature type="disulfide bond" evidence="6">
    <location>
        <begin position="143"/>
        <end position="153"/>
    </location>
</feature>
<evidence type="ECO:0000256" key="4">
    <source>
        <dbReference type="ARBA" id="ARBA00022737"/>
    </source>
</evidence>
<evidence type="ECO:0000313" key="9">
    <source>
        <dbReference type="Proteomes" id="UP000007875"/>
    </source>
</evidence>
<name>H2ZIH2_CIOSA</name>
<evidence type="ECO:0000256" key="2">
    <source>
        <dbReference type="ARBA" id="ARBA00022525"/>
    </source>
</evidence>
<proteinExistence type="predicted"/>
<dbReference type="Pfam" id="PF19030">
    <property type="entry name" value="TSP1_ADAMTS"/>
    <property type="match status" value="1"/>
</dbReference>